<dbReference type="AlphaFoldDB" id="F5RAJ5"/>
<dbReference type="eggNOG" id="ENOG5032TNH">
    <property type="taxonomic scope" value="Bacteria"/>
</dbReference>
<evidence type="ECO:0000313" key="2">
    <source>
        <dbReference type="Proteomes" id="UP000005019"/>
    </source>
</evidence>
<evidence type="ECO:0008006" key="3">
    <source>
        <dbReference type="Google" id="ProtNLM"/>
    </source>
</evidence>
<organism evidence="1 2">
    <name type="scientific">Methyloversatilis universalis (strain ATCC BAA-1314 / DSM 25237 / JCM 13912 / CCUG 52030 / FAM5)</name>
    <dbReference type="NCBI Taxonomy" id="1000565"/>
    <lineage>
        <taxon>Bacteria</taxon>
        <taxon>Pseudomonadati</taxon>
        <taxon>Pseudomonadota</taxon>
        <taxon>Betaproteobacteria</taxon>
        <taxon>Nitrosomonadales</taxon>
        <taxon>Sterolibacteriaceae</taxon>
        <taxon>Methyloversatilis</taxon>
    </lineage>
</organism>
<dbReference type="EMBL" id="AFHG01000036">
    <property type="protein sequence ID" value="EGK72444.1"/>
    <property type="molecule type" value="Genomic_DNA"/>
</dbReference>
<reference evidence="1 2" key="1">
    <citation type="journal article" date="2011" name="J. Bacteriol.">
        <title>Genome sequence of Methyloversatilis universalis FAM5T, a methylotrophic representative of the order Rhodocyclales.</title>
        <authorList>
            <person name="Kittichotirat W."/>
            <person name="Good N.M."/>
            <person name="Hall R."/>
            <person name="Bringel F."/>
            <person name="Lajus A."/>
            <person name="Medigue C."/>
            <person name="Smalley N.E."/>
            <person name="Beck D."/>
            <person name="Bumgarner R."/>
            <person name="Vuilleumier S."/>
            <person name="Kalyuzhnaya M.G."/>
        </authorList>
    </citation>
    <scope>NUCLEOTIDE SEQUENCE [LARGE SCALE GENOMIC DNA]</scope>
    <source>
        <strain evidence="2">ATCC BAA-1314 / JCM 13912 / FAM5</strain>
    </source>
</reference>
<keyword evidence="2" id="KW-1185">Reference proteome</keyword>
<name>F5RAJ5_METUF</name>
<comment type="caution">
    <text evidence="1">The sequence shown here is derived from an EMBL/GenBank/DDBJ whole genome shotgun (WGS) entry which is preliminary data.</text>
</comment>
<accession>F5RAJ5</accession>
<evidence type="ECO:0000313" key="1">
    <source>
        <dbReference type="EMBL" id="EGK72444.1"/>
    </source>
</evidence>
<protein>
    <recommendedName>
        <fullName evidence="3">Replication protein</fullName>
    </recommendedName>
</protein>
<dbReference type="Proteomes" id="UP000005019">
    <property type="component" value="Unassembled WGS sequence"/>
</dbReference>
<gene>
    <name evidence="1" type="ORF">METUNv1_01209</name>
</gene>
<sequence length="370" mass="39593">MRGESATLYRAADGSNAYLSGLNTCGNGWTCPVCGAKIAEHRRRELSEAMAAWTNAEGGTAYLVTLTFPHAAGDDLGAMLEKLAKARQGWKNSRTYKRILGPDGTAGSAGAVTAMEVTHGANGWHPHVHMLVFAARGGLGDGLPALNGDLSSPDIDALRGAWVKQLLKVGLADQQQVSDVWAHSFNVRGGEKAAEYIAKYGRDTRWGASSELTRSAAKVGAAGTVGGALHVTPFQLLEWAGAGDTRAGALFREYADAFHGKRLLTWSPGLRKRLKLSAEEASDEAVADLDEELPERQRVGVLQVEDLQVIVSRGLLGELVRTFGPYGRADDQESLNDWMAWARTMPKTGRGAVLVPRVFTSGRDVLELAA</sequence>
<dbReference type="STRING" id="1000565.METUNv1_01209"/>
<proteinExistence type="predicted"/>